<dbReference type="PANTHER" id="PTHR34700:SF4">
    <property type="entry name" value="PHAGE-LIKE ELEMENT PBSX PROTEIN XKDP"/>
    <property type="match status" value="1"/>
</dbReference>
<dbReference type="InterPro" id="IPR018392">
    <property type="entry name" value="LysM"/>
</dbReference>
<dbReference type="SUPFAM" id="SSF54106">
    <property type="entry name" value="LysM domain"/>
    <property type="match status" value="1"/>
</dbReference>
<name>F2JK30_CELLD</name>
<evidence type="ECO:0000313" key="3">
    <source>
        <dbReference type="Proteomes" id="UP000008467"/>
    </source>
</evidence>
<dbReference type="KEGG" id="cle:Clole_2745"/>
<reference evidence="2 3" key="1">
    <citation type="journal article" date="2011" name="J. Bacteriol.">
        <title>Complete genome sequence of the cellulose-degrading bacterium Cellulosilyticum lentocellum.</title>
        <authorList>
            <consortium name="US DOE Joint Genome Institute"/>
            <person name="Miller D.A."/>
            <person name="Suen G."/>
            <person name="Bruce D."/>
            <person name="Copeland A."/>
            <person name="Cheng J.F."/>
            <person name="Detter C."/>
            <person name="Goodwin L.A."/>
            <person name="Han C.S."/>
            <person name="Hauser L.J."/>
            <person name="Land M.L."/>
            <person name="Lapidus A."/>
            <person name="Lucas S."/>
            <person name="Meincke L."/>
            <person name="Pitluck S."/>
            <person name="Tapia R."/>
            <person name="Teshima H."/>
            <person name="Woyke T."/>
            <person name="Fox B.G."/>
            <person name="Angert E.R."/>
            <person name="Currie C.R."/>
        </authorList>
    </citation>
    <scope>NUCLEOTIDE SEQUENCE [LARGE SCALE GENOMIC DNA]</scope>
    <source>
        <strain evidence="3">ATCC 49066 / DSM 5427 / NCIMB 11756 / RHM5</strain>
    </source>
</reference>
<dbReference type="Gene3D" id="3.10.350.10">
    <property type="entry name" value="LysM domain"/>
    <property type="match status" value="1"/>
</dbReference>
<protein>
    <submittedName>
        <fullName evidence="2">Peptidoglycan-binding lysin domain protein</fullName>
    </submittedName>
</protein>
<feature type="domain" description="LysM" evidence="1">
    <location>
        <begin position="182"/>
        <end position="229"/>
    </location>
</feature>
<dbReference type="AlphaFoldDB" id="F2JK30"/>
<gene>
    <name evidence="2" type="ordered locus">Clole_2745</name>
</gene>
<dbReference type="PANTHER" id="PTHR34700">
    <property type="entry name" value="POTASSIUM BINDING PROTEIN KBP"/>
    <property type="match status" value="1"/>
</dbReference>
<dbReference type="RefSeq" id="WP_013657737.1">
    <property type="nucleotide sequence ID" value="NC_015275.1"/>
</dbReference>
<evidence type="ECO:0000313" key="2">
    <source>
        <dbReference type="EMBL" id="ADZ84445.1"/>
    </source>
</evidence>
<organism evidence="2 3">
    <name type="scientific">Cellulosilyticum lentocellum (strain ATCC 49066 / DSM 5427 / NCIMB 11756 / RHM5)</name>
    <name type="common">Clostridium lentocellum</name>
    <dbReference type="NCBI Taxonomy" id="642492"/>
    <lineage>
        <taxon>Bacteria</taxon>
        <taxon>Bacillati</taxon>
        <taxon>Bacillota</taxon>
        <taxon>Clostridia</taxon>
        <taxon>Lachnospirales</taxon>
        <taxon>Cellulosilyticaceae</taxon>
        <taxon>Cellulosilyticum</taxon>
    </lineage>
</organism>
<dbReference type="eggNOG" id="COG1652">
    <property type="taxonomic scope" value="Bacteria"/>
</dbReference>
<proteinExistence type="predicted"/>
<evidence type="ECO:0000259" key="1">
    <source>
        <dbReference type="PROSITE" id="PS51782"/>
    </source>
</evidence>
<dbReference type="STRING" id="642492.Clole_2745"/>
<dbReference type="Proteomes" id="UP000008467">
    <property type="component" value="Chromosome"/>
</dbReference>
<keyword evidence="3" id="KW-1185">Reference proteome</keyword>
<dbReference type="InterPro" id="IPR036779">
    <property type="entry name" value="LysM_dom_sf"/>
</dbReference>
<dbReference type="SMART" id="SM00257">
    <property type="entry name" value="LysM"/>
    <property type="match status" value="1"/>
</dbReference>
<dbReference type="HOGENOM" id="CLU_077348_1_0_9"/>
<dbReference type="PROSITE" id="PS51782">
    <property type="entry name" value="LYSM"/>
    <property type="match status" value="1"/>
</dbReference>
<sequence>MYLFYLGGVQLPIAPSKLQVKINGNNKTITLINEGEINLIKPSGLSDISFDVLLPNVKYPFASYTDGFKEAEYYLGVLKLLKTSNKPFEFSVSRVLPSGNHLFKTIFTATIEDYTITEDADKYGSDVWVSIKLKEYKGYETQKLNITKKSINSSGSGGGNKTVSKTTATIEKNRRSDKTLAKTHTVKSGETLWAICKKELNDGSKYKEIASLNGINNPNLIHVGQVIKLG</sequence>
<dbReference type="CDD" id="cd00118">
    <property type="entry name" value="LysM"/>
    <property type="match status" value="1"/>
</dbReference>
<dbReference type="Pfam" id="PF01476">
    <property type="entry name" value="LysM"/>
    <property type="match status" value="1"/>
</dbReference>
<accession>F2JK30</accession>
<dbReference type="EMBL" id="CP002582">
    <property type="protein sequence ID" value="ADZ84445.1"/>
    <property type="molecule type" value="Genomic_DNA"/>
</dbReference>
<dbReference type="InterPro" id="IPR052196">
    <property type="entry name" value="Bact_Kbp"/>
</dbReference>